<keyword evidence="7 9" id="KW-0472">Membrane</keyword>
<dbReference type="Pfam" id="PF24878">
    <property type="entry name" value="YkcB_C"/>
    <property type="match status" value="1"/>
</dbReference>
<feature type="region of interest" description="Disordered" evidence="8">
    <location>
        <begin position="539"/>
        <end position="582"/>
    </location>
</feature>
<feature type="transmembrane region" description="Helical" evidence="9">
    <location>
        <begin position="350"/>
        <end position="369"/>
    </location>
</feature>
<gene>
    <name evidence="12" type="ORF">GCM10022236_38700</name>
</gene>
<feature type="transmembrane region" description="Helical" evidence="9">
    <location>
        <begin position="381"/>
        <end position="399"/>
    </location>
</feature>
<keyword evidence="5 9" id="KW-0812">Transmembrane</keyword>
<feature type="domain" description="Glycosyltransferase RgtA/B/C/D-like" evidence="10">
    <location>
        <begin position="120"/>
        <end position="277"/>
    </location>
</feature>
<dbReference type="Pfam" id="PF13231">
    <property type="entry name" value="PMT_2"/>
    <property type="match status" value="1"/>
</dbReference>
<reference evidence="13" key="1">
    <citation type="journal article" date="2019" name="Int. J. Syst. Evol. Microbiol.">
        <title>The Global Catalogue of Microorganisms (GCM) 10K type strain sequencing project: providing services to taxonomists for standard genome sequencing and annotation.</title>
        <authorList>
            <consortium name="The Broad Institute Genomics Platform"/>
            <consortium name="The Broad Institute Genome Sequencing Center for Infectious Disease"/>
            <person name="Wu L."/>
            <person name="Ma J."/>
        </authorList>
    </citation>
    <scope>NUCLEOTIDE SEQUENCE [LARGE SCALE GENOMIC DNA]</scope>
    <source>
        <strain evidence="13">JCM 16929</strain>
    </source>
</reference>
<evidence type="ECO:0000256" key="1">
    <source>
        <dbReference type="ARBA" id="ARBA00004651"/>
    </source>
</evidence>
<evidence type="ECO:0000256" key="6">
    <source>
        <dbReference type="ARBA" id="ARBA00022989"/>
    </source>
</evidence>
<organism evidence="12 13">
    <name type="scientific">Microlunatus ginsengisoli</name>
    <dbReference type="NCBI Taxonomy" id="363863"/>
    <lineage>
        <taxon>Bacteria</taxon>
        <taxon>Bacillati</taxon>
        <taxon>Actinomycetota</taxon>
        <taxon>Actinomycetes</taxon>
        <taxon>Propionibacteriales</taxon>
        <taxon>Propionibacteriaceae</taxon>
        <taxon>Microlunatus</taxon>
    </lineage>
</organism>
<dbReference type="InterPro" id="IPR056785">
    <property type="entry name" value="YkcA/B-like_C"/>
</dbReference>
<accession>A0ABP7AHV2</accession>
<feature type="transmembrane region" description="Helical" evidence="9">
    <location>
        <begin position="195"/>
        <end position="212"/>
    </location>
</feature>
<dbReference type="Proteomes" id="UP001501490">
    <property type="component" value="Unassembled WGS sequence"/>
</dbReference>
<keyword evidence="3" id="KW-0328">Glycosyltransferase</keyword>
<evidence type="ECO:0000256" key="3">
    <source>
        <dbReference type="ARBA" id="ARBA00022676"/>
    </source>
</evidence>
<evidence type="ECO:0000256" key="7">
    <source>
        <dbReference type="ARBA" id="ARBA00023136"/>
    </source>
</evidence>
<dbReference type="PANTHER" id="PTHR33908">
    <property type="entry name" value="MANNOSYLTRANSFERASE YKCB-RELATED"/>
    <property type="match status" value="1"/>
</dbReference>
<dbReference type="PANTHER" id="PTHR33908:SF3">
    <property type="entry name" value="UNDECAPRENYL PHOSPHATE-ALPHA-4-AMINO-4-DEOXY-L-ARABINOSE ARABINOSYL TRANSFERASE"/>
    <property type="match status" value="1"/>
</dbReference>
<feature type="transmembrane region" description="Helical" evidence="9">
    <location>
        <begin position="463"/>
        <end position="482"/>
    </location>
</feature>
<dbReference type="EMBL" id="BAABAB010000029">
    <property type="protein sequence ID" value="GAA3632423.1"/>
    <property type="molecule type" value="Genomic_DNA"/>
</dbReference>
<comment type="subcellular location">
    <subcellularLocation>
        <location evidence="1">Cell membrane</location>
        <topology evidence="1">Multi-pass membrane protein</topology>
    </subcellularLocation>
</comment>
<feature type="transmembrane region" description="Helical" evidence="9">
    <location>
        <begin position="218"/>
        <end position="251"/>
    </location>
</feature>
<feature type="transmembrane region" description="Helical" evidence="9">
    <location>
        <begin position="165"/>
        <end position="188"/>
    </location>
</feature>
<proteinExistence type="predicted"/>
<keyword evidence="2" id="KW-1003">Cell membrane</keyword>
<feature type="transmembrane region" description="Helical" evidence="9">
    <location>
        <begin position="263"/>
        <end position="284"/>
    </location>
</feature>
<feature type="compositionally biased region" description="Gly residues" evidence="8">
    <location>
        <begin position="539"/>
        <end position="570"/>
    </location>
</feature>
<feature type="compositionally biased region" description="Low complexity" evidence="8">
    <location>
        <begin position="1"/>
        <end position="24"/>
    </location>
</feature>
<evidence type="ECO:0000256" key="5">
    <source>
        <dbReference type="ARBA" id="ARBA00022692"/>
    </source>
</evidence>
<comment type="caution">
    <text evidence="12">The sequence shown here is derived from an EMBL/GenBank/DDBJ whole genome shotgun (WGS) entry which is preliminary data.</text>
</comment>
<dbReference type="InterPro" id="IPR050297">
    <property type="entry name" value="LipidA_mod_glycosyltrf_83"/>
</dbReference>
<feature type="transmembrane region" description="Helical" evidence="9">
    <location>
        <begin position="438"/>
        <end position="457"/>
    </location>
</feature>
<keyword evidence="13" id="KW-1185">Reference proteome</keyword>
<evidence type="ECO:0000259" key="10">
    <source>
        <dbReference type="Pfam" id="PF13231"/>
    </source>
</evidence>
<feature type="transmembrane region" description="Helical" evidence="9">
    <location>
        <begin position="124"/>
        <end position="145"/>
    </location>
</feature>
<feature type="transmembrane region" description="Helical" evidence="9">
    <location>
        <begin position="405"/>
        <end position="426"/>
    </location>
</feature>
<feature type="domain" description="Putative mannosyltransferase YkcA/B-like C-terminal" evidence="11">
    <location>
        <begin position="587"/>
        <end position="674"/>
    </location>
</feature>
<feature type="transmembrane region" description="Helical" evidence="9">
    <location>
        <begin position="489"/>
        <end position="511"/>
    </location>
</feature>
<evidence type="ECO:0000256" key="2">
    <source>
        <dbReference type="ARBA" id="ARBA00022475"/>
    </source>
</evidence>
<evidence type="ECO:0000256" key="4">
    <source>
        <dbReference type="ARBA" id="ARBA00022679"/>
    </source>
</evidence>
<evidence type="ECO:0000313" key="12">
    <source>
        <dbReference type="EMBL" id="GAA3632423.1"/>
    </source>
</evidence>
<feature type="region of interest" description="Disordered" evidence="8">
    <location>
        <begin position="1"/>
        <end position="45"/>
    </location>
</feature>
<evidence type="ECO:0000313" key="13">
    <source>
        <dbReference type="Proteomes" id="UP001501490"/>
    </source>
</evidence>
<sequence>MSGSTTLSRRPLSGLLRRQTAPTPTDTPPAPADQRGSADQAPPGQRGALGRLFLGKRGEPAWARPLLWVLLLGTAAIYLVDIANSGSANSFYAAAVKSGTESLKAWLFGSLDAGNSITVDKPPAALWVMVLSARIFGFSSASMLVPQALMGVGTVALTYAGVKRWFGPAAGLIAGALIALTPVAALMFRFNNPDAFLVFSMTLAAYAVIRAVDTPRRALRWLVLAGTALGFAFLTKLMQGMLVLPAFAAVYLVASPNRLGRRLLHLLGAAVALIVSAGWFVLLVELWPASARPYIGGSSNNSLWELALGYNGLSRILGGAGNGGGGGGGGGFGGESGLLRMFNSAFAGEISWLLPAALIALVAGLVLAGRAPRTDKTRAAMILWGGWLVVSALVFSFMSGTIHPYYTVALAPAIGATIAITATLLWQRRDDHAARGTLAVMIAATAIWGCYLMGTYAAGWVSWVRWTMLVGGVLGAAVLAMSGGAFKRFAVAAALVGSIASLGGTAAYTVATVTTGHTGSIPSSGPAIAGATMGGGMRGGMGGGPGGAPGQTGAGQTGAGQPGTGSGSGSGSSSSSGGTADLVGMLNETTSRWSAAVVGDQSAAGYILSTNTAVMAIGGWSGSDDSPTLAQFQAYVANGDITYFIAGGDARGGGMGGASSDSAATQITAWVEQNFTSTTVGGVTVYDLTSST</sequence>
<keyword evidence="4" id="KW-0808">Transferase</keyword>
<evidence type="ECO:0000259" key="11">
    <source>
        <dbReference type="Pfam" id="PF24878"/>
    </source>
</evidence>
<name>A0ABP7AHV2_9ACTN</name>
<dbReference type="RefSeq" id="WP_344807647.1">
    <property type="nucleotide sequence ID" value="NZ_BAABAB010000029.1"/>
</dbReference>
<dbReference type="InterPro" id="IPR038731">
    <property type="entry name" value="RgtA/B/C-like"/>
</dbReference>
<evidence type="ECO:0000256" key="9">
    <source>
        <dbReference type="SAM" id="Phobius"/>
    </source>
</evidence>
<protein>
    <submittedName>
        <fullName evidence="12">Glycosyltransferase family 39 protein</fullName>
    </submittedName>
</protein>
<keyword evidence="6 9" id="KW-1133">Transmembrane helix</keyword>
<feature type="compositionally biased region" description="Low complexity" evidence="8">
    <location>
        <begin position="571"/>
        <end position="580"/>
    </location>
</feature>
<evidence type="ECO:0000256" key="8">
    <source>
        <dbReference type="SAM" id="MobiDB-lite"/>
    </source>
</evidence>